<dbReference type="PANTHER" id="PTHR11469">
    <property type="entry name" value="GLUCOSE-6-PHOSPHATE ISOMERASE"/>
    <property type="match status" value="1"/>
</dbReference>
<evidence type="ECO:0000256" key="3">
    <source>
        <dbReference type="ARBA" id="ARBA00022432"/>
    </source>
</evidence>
<dbReference type="InterPro" id="IPR001672">
    <property type="entry name" value="G6P_Isomerase"/>
</dbReference>
<dbReference type="GO" id="GO:0004347">
    <property type="term" value="F:glucose-6-phosphate isomerase activity"/>
    <property type="evidence" value="ECO:0007669"/>
    <property type="project" value="UniProtKB-UniRule"/>
</dbReference>
<dbReference type="GO" id="GO:0097367">
    <property type="term" value="F:carbohydrate derivative binding"/>
    <property type="evidence" value="ECO:0007669"/>
    <property type="project" value="InterPro"/>
</dbReference>
<name>C0QRM8_PERMH</name>
<sequence length="449" mass="51696">MVIRIDYTNVMAETIGERDGILREELLSFRHFVIETHARIQKEKERKFYFAKLPYQDTQEIKEFAKEISERFDYFVLIGIGGSSLGAQMLFESLKSINHNIYDRPKFFIMDNVDPDKFSSILEIIDIEKTCFNVVSKSGSTVETIANFAIVLDILKKRLGERWNEHLVFTTDPEKGFLKRFGEENNIKILHVPPKVGGRFSVLSPVGIFPAAVLGIDIDQLLEGAKKMDLVCSIEEHVEHNPAYLIAITHYIANMRRGKTISVMMPYSEKLSSFVDWYRQLWAESLGKDGLGQTPVKALGTVDQHSQIQLYRDGLRDKIITFIQVERRAEDFKIPDEIPEDIHYLSGHTLHEILNKELLGTKAALIKSKVPNITISMDKISPYNIGMLIYLYEMATGFSGYLYKINPFDQPAVEEGKNFTYALMGREGYSQKLEEFEELYKEKYKIEIQ</sequence>
<dbReference type="GO" id="GO:0005829">
    <property type="term" value="C:cytosol"/>
    <property type="evidence" value="ECO:0007669"/>
    <property type="project" value="TreeGrafter"/>
</dbReference>
<dbReference type="PaxDb" id="123214-PERMA_1557"/>
<dbReference type="KEGG" id="pmx:PERMA_1557"/>
<evidence type="ECO:0000256" key="9">
    <source>
        <dbReference type="RuleBase" id="RU000612"/>
    </source>
</evidence>
<dbReference type="PROSITE" id="PS00174">
    <property type="entry name" value="P_GLUCOSE_ISOMERASE_2"/>
    <property type="match status" value="1"/>
</dbReference>
<dbReference type="EMBL" id="CP001230">
    <property type="protein sequence ID" value="ACO03684.1"/>
    <property type="molecule type" value="Genomic_DNA"/>
</dbReference>
<protein>
    <recommendedName>
        <fullName evidence="8">Glucose-6-phosphate isomerase</fullName>
        <shortName evidence="8">GPI</shortName>
        <ecNumber evidence="8">5.3.1.9</ecNumber>
    </recommendedName>
    <alternativeName>
        <fullName evidence="8">Phosphoglucose isomerase</fullName>
        <shortName evidence="8">PGI</shortName>
    </alternativeName>
    <alternativeName>
        <fullName evidence="8">Phosphohexose isomerase</fullName>
        <shortName evidence="8">PHI</shortName>
    </alternativeName>
</protein>
<keyword evidence="3 8" id="KW-0312">Gluconeogenesis</keyword>
<dbReference type="PROSITE" id="PS51463">
    <property type="entry name" value="P_GLUCOSE_ISOMERASE_3"/>
    <property type="match status" value="1"/>
</dbReference>
<dbReference type="PANTHER" id="PTHR11469:SF1">
    <property type="entry name" value="GLUCOSE-6-PHOSPHATE ISOMERASE"/>
    <property type="match status" value="1"/>
</dbReference>
<comment type="subcellular location">
    <subcellularLocation>
        <location evidence="8">Cytoplasm</location>
    </subcellularLocation>
</comment>
<keyword evidence="5 8" id="KW-0324">Glycolysis</keyword>
<gene>
    <name evidence="8 10" type="primary">pgi</name>
    <name evidence="10" type="ordered locus">PERMA_1557</name>
</gene>
<dbReference type="CDD" id="cd05015">
    <property type="entry name" value="SIS_PGI_1"/>
    <property type="match status" value="1"/>
</dbReference>
<dbReference type="STRING" id="123214.PERMA_1557"/>
<dbReference type="InterPro" id="IPR035482">
    <property type="entry name" value="SIS_PGI_2"/>
</dbReference>
<dbReference type="InterPro" id="IPR046348">
    <property type="entry name" value="SIS_dom_sf"/>
</dbReference>
<comment type="function">
    <text evidence="8">Catalyzes the reversible isomerization of glucose-6-phosphate to fructose-6-phosphate.</text>
</comment>
<comment type="pathway">
    <text evidence="1 8 9">Carbohydrate degradation; glycolysis; D-glyceraldehyde 3-phosphate and glycerone phosphate from D-glucose: step 2/4.</text>
</comment>
<dbReference type="InterPro" id="IPR035476">
    <property type="entry name" value="SIS_PGI_1"/>
</dbReference>
<accession>C0QRM8</accession>
<evidence type="ECO:0000256" key="6">
    <source>
        <dbReference type="ARBA" id="ARBA00023235"/>
    </source>
</evidence>
<dbReference type="Proteomes" id="UP000001366">
    <property type="component" value="Chromosome"/>
</dbReference>
<dbReference type="GO" id="GO:0051156">
    <property type="term" value="P:glucose 6-phosphate metabolic process"/>
    <property type="evidence" value="ECO:0007669"/>
    <property type="project" value="TreeGrafter"/>
</dbReference>
<dbReference type="eggNOG" id="COG0166">
    <property type="taxonomic scope" value="Bacteria"/>
</dbReference>
<dbReference type="HOGENOM" id="CLU_037303_1_0_0"/>
<keyword evidence="11" id="KW-1185">Reference proteome</keyword>
<feature type="active site" description="Proton donor" evidence="8">
    <location>
        <position position="284"/>
    </location>
</feature>
<dbReference type="InterPro" id="IPR018189">
    <property type="entry name" value="Phosphoglucose_isomerase_CS"/>
</dbReference>
<dbReference type="GO" id="GO:0048029">
    <property type="term" value="F:monosaccharide binding"/>
    <property type="evidence" value="ECO:0007669"/>
    <property type="project" value="TreeGrafter"/>
</dbReference>
<proteinExistence type="inferred from homology"/>
<dbReference type="UniPathway" id="UPA00109">
    <property type="reaction ID" value="UER00181"/>
</dbReference>
<keyword evidence="4 8" id="KW-0963">Cytoplasm</keyword>
<dbReference type="AlphaFoldDB" id="C0QRM8"/>
<dbReference type="UniPathway" id="UPA00138"/>
<dbReference type="Gene3D" id="3.40.50.10490">
    <property type="entry name" value="Glucose-6-phosphate isomerase like protein, domain 1"/>
    <property type="match status" value="2"/>
</dbReference>
<dbReference type="GO" id="GO:0006094">
    <property type="term" value="P:gluconeogenesis"/>
    <property type="evidence" value="ECO:0007669"/>
    <property type="project" value="UniProtKB-UniRule"/>
</dbReference>
<dbReference type="GO" id="GO:0006096">
    <property type="term" value="P:glycolytic process"/>
    <property type="evidence" value="ECO:0007669"/>
    <property type="project" value="UniProtKB-UniRule"/>
</dbReference>
<dbReference type="PRINTS" id="PR00662">
    <property type="entry name" value="G6PISOMERASE"/>
</dbReference>
<comment type="pathway">
    <text evidence="8">Carbohydrate biosynthesis; gluconeogenesis.</text>
</comment>
<reference evidence="10 11" key="1">
    <citation type="journal article" date="2009" name="J. Bacteriol.">
        <title>Complete and draft genome sequences of six members of the Aquificales.</title>
        <authorList>
            <person name="Reysenbach A.L."/>
            <person name="Hamamura N."/>
            <person name="Podar M."/>
            <person name="Griffiths E."/>
            <person name="Ferreira S."/>
            <person name="Hochstein R."/>
            <person name="Heidelberg J."/>
            <person name="Johnson J."/>
            <person name="Mead D."/>
            <person name="Pohorille A."/>
            <person name="Sarmiento M."/>
            <person name="Schweighofer K."/>
            <person name="Seshadri R."/>
            <person name="Voytek M.A."/>
        </authorList>
    </citation>
    <scope>NUCLEOTIDE SEQUENCE [LARGE SCALE GENOMIC DNA]</scope>
    <source>
        <strain evidence="11">DSM 14350 / EX-H1</strain>
    </source>
</reference>
<organism evidence="10 11">
    <name type="scientific">Persephonella marina (strain DSM 14350 / EX-H1)</name>
    <dbReference type="NCBI Taxonomy" id="123214"/>
    <lineage>
        <taxon>Bacteria</taxon>
        <taxon>Pseudomonadati</taxon>
        <taxon>Aquificota</taxon>
        <taxon>Aquificia</taxon>
        <taxon>Aquificales</taxon>
        <taxon>Hydrogenothermaceae</taxon>
        <taxon>Persephonella</taxon>
    </lineage>
</organism>
<dbReference type="EC" id="5.3.1.9" evidence="8"/>
<comment type="catalytic activity">
    <reaction evidence="7 8 9">
        <text>alpha-D-glucose 6-phosphate = beta-D-fructose 6-phosphate</text>
        <dbReference type="Rhea" id="RHEA:11816"/>
        <dbReference type="ChEBI" id="CHEBI:57634"/>
        <dbReference type="ChEBI" id="CHEBI:58225"/>
        <dbReference type="EC" id="5.3.1.9"/>
    </reaction>
</comment>
<dbReference type="HAMAP" id="MF_00473">
    <property type="entry name" value="G6P_isomerase"/>
    <property type="match status" value="1"/>
</dbReference>
<evidence type="ECO:0000256" key="1">
    <source>
        <dbReference type="ARBA" id="ARBA00004926"/>
    </source>
</evidence>
<evidence type="ECO:0000313" key="10">
    <source>
        <dbReference type="EMBL" id="ACO03684.1"/>
    </source>
</evidence>
<dbReference type="SUPFAM" id="SSF53697">
    <property type="entry name" value="SIS domain"/>
    <property type="match status" value="1"/>
</dbReference>
<feature type="active site" evidence="8">
    <location>
        <position position="305"/>
    </location>
</feature>
<feature type="active site" evidence="8">
    <location>
        <position position="417"/>
    </location>
</feature>
<evidence type="ECO:0000313" key="11">
    <source>
        <dbReference type="Proteomes" id="UP000001366"/>
    </source>
</evidence>
<dbReference type="FunFam" id="3.40.50.10490:FF:000016">
    <property type="entry name" value="Glucose-6-phosphate isomerase"/>
    <property type="match status" value="1"/>
</dbReference>
<evidence type="ECO:0000256" key="2">
    <source>
        <dbReference type="ARBA" id="ARBA00006604"/>
    </source>
</evidence>
<dbReference type="CDD" id="cd05016">
    <property type="entry name" value="SIS_PGI_2"/>
    <property type="match status" value="1"/>
</dbReference>
<evidence type="ECO:0000256" key="7">
    <source>
        <dbReference type="ARBA" id="ARBA00029321"/>
    </source>
</evidence>
<evidence type="ECO:0000256" key="5">
    <source>
        <dbReference type="ARBA" id="ARBA00023152"/>
    </source>
</evidence>
<dbReference type="Pfam" id="PF00342">
    <property type="entry name" value="PGI"/>
    <property type="match status" value="1"/>
</dbReference>
<evidence type="ECO:0000256" key="4">
    <source>
        <dbReference type="ARBA" id="ARBA00022490"/>
    </source>
</evidence>
<evidence type="ECO:0000256" key="8">
    <source>
        <dbReference type="HAMAP-Rule" id="MF_00473"/>
    </source>
</evidence>
<comment type="similarity">
    <text evidence="2 8 9">Belongs to the GPI family.</text>
</comment>
<keyword evidence="6 8" id="KW-0413">Isomerase</keyword>